<organism evidence="2">
    <name type="scientific">Sesamum calycinum</name>
    <dbReference type="NCBI Taxonomy" id="2727403"/>
    <lineage>
        <taxon>Eukaryota</taxon>
        <taxon>Viridiplantae</taxon>
        <taxon>Streptophyta</taxon>
        <taxon>Embryophyta</taxon>
        <taxon>Tracheophyta</taxon>
        <taxon>Spermatophyta</taxon>
        <taxon>Magnoliopsida</taxon>
        <taxon>eudicotyledons</taxon>
        <taxon>Gunneridae</taxon>
        <taxon>Pentapetalae</taxon>
        <taxon>asterids</taxon>
        <taxon>lamiids</taxon>
        <taxon>Lamiales</taxon>
        <taxon>Pedaliaceae</taxon>
        <taxon>Sesamum</taxon>
    </lineage>
</organism>
<reference evidence="2" key="1">
    <citation type="submission" date="2020-06" db="EMBL/GenBank/DDBJ databases">
        <authorList>
            <person name="Li T."/>
            <person name="Hu X."/>
            <person name="Zhang T."/>
            <person name="Song X."/>
            <person name="Zhang H."/>
            <person name="Dai N."/>
            <person name="Sheng W."/>
            <person name="Hou X."/>
            <person name="Wei L."/>
        </authorList>
    </citation>
    <scope>NUCLEOTIDE SEQUENCE</scope>
    <source>
        <strain evidence="2">KEN8</strain>
        <tissue evidence="2">Leaf</tissue>
    </source>
</reference>
<dbReference type="AlphaFoldDB" id="A0AAW2N3A5"/>
<comment type="caution">
    <text evidence="2">The sequence shown here is derived from an EMBL/GenBank/DDBJ whole genome shotgun (WGS) entry which is preliminary data.</text>
</comment>
<dbReference type="PANTHER" id="PTHR31973:SF187">
    <property type="entry name" value="MUTATOR TRANSPOSASE MUDRA PROTEIN"/>
    <property type="match status" value="1"/>
</dbReference>
<protein>
    <recommendedName>
        <fullName evidence="1">MULE transposase domain-containing protein</fullName>
    </recommendedName>
</protein>
<dbReference type="PANTHER" id="PTHR31973">
    <property type="entry name" value="POLYPROTEIN, PUTATIVE-RELATED"/>
    <property type="match status" value="1"/>
</dbReference>
<name>A0AAW2N3A5_9LAMI</name>
<evidence type="ECO:0000259" key="1">
    <source>
        <dbReference type="Pfam" id="PF10551"/>
    </source>
</evidence>
<dbReference type="Pfam" id="PF10551">
    <property type="entry name" value="MULE"/>
    <property type="match status" value="1"/>
</dbReference>
<gene>
    <name evidence="2" type="ORF">Scaly_2014100</name>
</gene>
<feature type="domain" description="MULE transposase" evidence="1">
    <location>
        <begin position="54"/>
        <end position="124"/>
    </location>
</feature>
<dbReference type="InterPro" id="IPR018289">
    <property type="entry name" value="MULE_transposase_dom"/>
</dbReference>
<evidence type="ECO:0000313" key="2">
    <source>
        <dbReference type="EMBL" id="KAL0337390.1"/>
    </source>
</evidence>
<sequence>MWDYADALRKKNPGSIIIMNLEEPDVERRKKFKRFYVCFAGVKKGFLSGCRPFIGVDSFHLKGLHGGILLTAVGVDLNNNQFPLAYSVVISENKESWKWFLTLLRDDLNIAREDSYTFISDKDSYQLLRRCF</sequence>
<proteinExistence type="predicted"/>
<dbReference type="EMBL" id="JACGWM010000012">
    <property type="protein sequence ID" value="KAL0337390.1"/>
    <property type="molecule type" value="Genomic_DNA"/>
</dbReference>
<accession>A0AAW2N3A5</accession>
<reference evidence="2" key="2">
    <citation type="journal article" date="2024" name="Plant">
        <title>Genomic evolution and insights into agronomic trait innovations of Sesamum species.</title>
        <authorList>
            <person name="Miao H."/>
            <person name="Wang L."/>
            <person name="Qu L."/>
            <person name="Liu H."/>
            <person name="Sun Y."/>
            <person name="Le M."/>
            <person name="Wang Q."/>
            <person name="Wei S."/>
            <person name="Zheng Y."/>
            <person name="Lin W."/>
            <person name="Duan Y."/>
            <person name="Cao H."/>
            <person name="Xiong S."/>
            <person name="Wang X."/>
            <person name="Wei L."/>
            <person name="Li C."/>
            <person name="Ma Q."/>
            <person name="Ju M."/>
            <person name="Zhao R."/>
            <person name="Li G."/>
            <person name="Mu C."/>
            <person name="Tian Q."/>
            <person name="Mei H."/>
            <person name="Zhang T."/>
            <person name="Gao T."/>
            <person name="Zhang H."/>
        </authorList>
    </citation>
    <scope>NUCLEOTIDE SEQUENCE</scope>
    <source>
        <strain evidence="2">KEN8</strain>
    </source>
</reference>